<feature type="region of interest" description="Disordered" evidence="1">
    <location>
        <begin position="35"/>
        <end position="69"/>
    </location>
</feature>
<sequence>MILPILAERKQGYFRHAIRNERFIKVDIKRLPTNTDSQHLSGALTTGIPHQPSQAAQGPRLSYPSSISK</sequence>
<name>A0AAV6VBA8_9ARAC</name>
<keyword evidence="3" id="KW-1185">Reference proteome</keyword>
<dbReference type="EMBL" id="JAFNEN010000124">
    <property type="protein sequence ID" value="KAG8193343.1"/>
    <property type="molecule type" value="Genomic_DNA"/>
</dbReference>
<organism evidence="2 3">
    <name type="scientific">Oedothorax gibbosus</name>
    <dbReference type="NCBI Taxonomy" id="931172"/>
    <lineage>
        <taxon>Eukaryota</taxon>
        <taxon>Metazoa</taxon>
        <taxon>Ecdysozoa</taxon>
        <taxon>Arthropoda</taxon>
        <taxon>Chelicerata</taxon>
        <taxon>Arachnida</taxon>
        <taxon>Araneae</taxon>
        <taxon>Araneomorphae</taxon>
        <taxon>Entelegynae</taxon>
        <taxon>Araneoidea</taxon>
        <taxon>Linyphiidae</taxon>
        <taxon>Erigoninae</taxon>
        <taxon>Oedothorax</taxon>
    </lineage>
</organism>
<evidence type="ECO:0000256" key="1">
    <source>
        <dbReference type="SAM" id="MobiDB-lite"/>
    </source>
</evidence>
<gene>
    <name evidence="2" type="ORF">JTE90_022973</name>
</gene>
<evidence type="ECO:0000313" key="2">
    <source>
        <dbReference type="EMBL" id="KAG8193343.1"/>
    </source>
</evidence>
<reference evidence="2 3" key="1">
    <citation type="journal article" date="2022" name="Nat. Ecol. Evol.">
        <title>A masculinizing supergene underlies an exaggerated male reproductive morph in a spider.</title>
        <authorList>
            <person name="Hendrickx F."/>
            <person name="De Corte Z."/>
            <person name="Sonet G."/>
            <person name="Van Belleghem S.M."/>
            <person name="Kostlbacher S."/>
            <person name="Vangestel C."/>
        </authorList>
    </citation>
    <scope>NUCLEOTIDE SEQUENCE [LARGE SCALE GENOMIC DNA]</scope>
    <source>
        <strain evidence="2">W744_W776</strain>
    </source>
</reference>
<evidence type="ECO:0000313" key="3">
    <source>
        <dbReference type="Proteomes" id="UP000827092"/>
    </source>
</evidence>
<accession>A0AAV6VBA8</accession>
<protein>
    <submittedName>
        <fullName evidence="2">Uncharacterized protein</fullName>
    </submittedName>
</protein>
<comment type="caution">
    <text evidence="2">The sequence shown here is derived from an EMBL/GenBank/DDBJ whole genome shotgun (WGS) entry which is preliminary data.</text>
</comment>
<proteinExistence type="predicted"/>
<dbReference type="AlphaFoldDB" id="A0AAV6VBA8"/>
<dbReference type="Proteomes" id="UP000827092">
    <property type="component" value="Unassembled WGS sequence"/>
</dbReference>
<feature type="compositionally biased region" description="Polar residues" evidence="1">
    <location>
        <begin position="35"/>
        <end position="44"/>
    </location>
</feature>